<proteinExistence type="predicted"/>
<dbReference type="PANTHER" id="PTHR31286:SF173">
    <property type="entry name" value="DUF4283 DOMAIN-CONTAINING PROTEIN"/>
    <property type="match status" value="1"/>
</dbReference>
<dbReference type="Proteomes" id="UP000239757">
    <property type="component" value="Unassembled WGS sequence"/>
</dbReference>
<organism evidence="3 4">
    <name type="scientific">Gossypium barbadense</name>
    <name type="common">Sea Island cotton</name>
    <name type="synonym">Hibiscus barbadensis</name>
    <dbReference type="NCBI Taxonomy" id="3634"/>
    <lineage>
        <taxon>Eukaryota</taxon>
        <taxon>Viridiplantae</taxon>
        <taxon>Streptophyta</taxon>
        <taxon>Embryophyta</taxon>
        <taxon>Tracheophyta</taxon>
        <taxon>Spermatophyta</taxon>
        <taxon>Magnoliopsida</taxon>
        <taxon>eudicotyledons</taxon>
        <taxon>Gunneridae</taxon>
        <taxon>Pentapetalae</taxon>
        <taxon>rosids</taxon>
        <taxon>malvids</taxon>
        <taxon>Malvales</taxon>
        <taxon>Malvaceae</taxon>
        <taxon>Malvoideae</taxon>
        <taxon>Gossypium</taxon>
    </lineage>
</organism>
<evidence type="ECO:0000259" key="2">
    <source>
        <dbReference type="Pfam" id="PF14111"/>
    </source>
</evidence>
<evidence type="ECO:0000313" key="4">
    <source>
        <dbReference type="Proteomes" id="UP000239757"/>
    </source>
</evidence>
<dbReference type="InterPro" id="IPR040256">
    <property type="entry name" value="At4g02000-like"/>
</dbReference>
<dbReference type="AlphaFoldDB" id="A0A2P5Y460"/>
<name>A0A2P5Y460_GOSBA</name>
<gene>
    <name evidence="3" type="ORF">GOBAR_AA10312</name>
</gene>
<accession>A0A2P5Y460</accession>
<feature type="region of interest" description="Disordered" evidence="1">
    <location>
        <begin position="1"/>
        <end position="32"/>
    </location>
</feature>
<feature type="compositionally biased region" description="Basic and acidic residues" evidence="1">
    <location>
        <begin position="21"/>
        <end position="32"/>
    </location>
</feature>
<sequence>MVSWKDKALGRGSPISEDPEDPSKGHSDHGGDIENSYFLVKFQSREDYEMVLTQGPWIVFGQYLMVQSWSPKFNPLQPFPNTVMAWVRLPQLPGVLYK</sequence>
<feature type="domain" description="DUF4283" evidence="2">
    <location>
        <begin position="29"/>
        <end position="76"/>
    </location>
</feature>
<evidence type="ECO:0000256" key="1">
    <source>
        <dbReference type="SAM" id="MobiDB-lite"/>
    </source>
</evidence>
<dbReference type="PANTHER" id="PTHR31286">
    <property type="entry name" value="GLYCINE-RICH CELL WALL STRUCTURAL PROTEIN 1.8-LIKE"/>
    <property type="match status" value="1"/>
</dbReference>
<reference evidence="3 4" key="1">
    <citation type="submission" date="2015-01" db="EMBL/GenBank/DDBJ databases">
        <title>Genome of allotetraploid Gossypium barbadense reveals genomic plasticity and fiber elongation in cotton evolution.</title>
        <authorList>
            <person name="Chen X."/>
            <person name="Liu X."/>
            <person name="Zhao B."/>
            <person name="Zheng H."/>
            <person name="Hu Y."/>
            <person name="Lu G."/>
            <person name="Yang C."/>
            <person name="Chen J."/>
            <person name="Shan C."/>
            <person name="Zhang L."/>
            <person name="Zhou Y."/>
            <person name="Wang L."/>
            <person name="Guo W."/>
            <person name="Bai Y."/>
            <person name="Ruan J."/>
            <person name="Shangguan X."/>
            <person name="Mao Y."/>
            <person name="Jiang J."/>
            <person name="Zhu Y."/>
            <person name="Lei J."/>
            <person name="Kang H."/>
            <person name="Chen S."/>
            <person name="He X."/>
            <person name="Wang R."/>
            <person name="Wang Y."/>
            <person name="Chen J."/>
            <person name="Wang L."/>
            <person name="Yu S."/>
            <person name="Wang B."/>
            <person name="Wei J."/>
            <person name="Song S."/>
            <person name="Lu X."/>
            <person name="Gao Z."/>
            <person name="Gu W."/>
            <person name="Deng X."/>
            <person name="Ma D."/>
            <person name="Wang S."/>
            <person name="Liang W."/>
            <person name="Fang L."/>
            <person name="Cai C."/>
            <person name="Zhu X."/>
            <person name="Zhou B."/>
            <person name="Zhang Y."/>
            <person name="Chen Z."/>
            <person name="Xu S."/>
            <person name="Zhu R."/>
            <person name="Wang S."/>
            <person name="Zhang T."/>
            <person name="Zhao G."/>
        </authorList>
    </citation>
    <scope>NUCLEOTIDE SEQUENCE [LARGE SCALE GENOMIC DNA]</scope>
    <source>
        <strain evidence="4">cv. Xinhai21</strain>
        <tissue evidence="3">Leaf</tissue>
    </source>
</reference>
<protein>
    <recommendedName>
        <fullName evidence="2">DUF4283 domain-containing protein</fullName>
    </recommendedName>
</protein>
<dbReference type="OrthoDB" id="994333at2759"/>
<dbReference type="EMBL" id="KZ663739">
    <property type="protein sequence ID" value="PPS10326.1"/>
    <property type="molecule type" value="Genomic_DNA"/>
</dbReference>
<evidence type="ECO:0000313" key="3">
    <source>
        <dbReference type="EMBL" id="PPS10326.1"/>
    </source>
</evidence>
<dbReference type="Pfam" id="PF14111">
    <property type="entry name" value="DUF4283"/>
    <property type="match status" value="1"/>
</dbReference>
<dbReference type="InterPro" id="IPR025558">
    <property type="entry name" value="DUF4283"/>
</dbReference>